<dbReference type="OrthoDB" id="9801938at2"/>
<keyword evidence="3 4" id="KW-0067">ATP-binding</keyword>
<dbReference type="Proteomes" id="UP000003860">
    <property type="component" value="Unassembled WGS sequence"/>
</dbReference>
<evidence type="ECO:0000256" key="4">
    <source>
        <dbReference type="PIRSR" id="PIRSR006806-1"/>
    </source>
</evidence>
<dbReference type="NCBIfam" id="TIGR02727">
    <property type="entry name" value="MTHFS_bact"/>
    <property type="match status" value="1"/>
</dbReference>
<comment type="cofactor">
    <cofactor evidence="5">
        <name>Mg(2+)</name>
        <dbReference type="ChEBI" id="CHEBI:18420"/>
    </cofactor>
</comment>
<keyword evidence="5" id="KW-0479">Metal-binding</keyword>
<comment type="similarity">
    <text evidence="1 5">Belongs to the 5-formyltetrahydrofolate cyclo-ligase family.</text>
</comment>
<keyword evidence="2 4" id="KW-0547">Nucleotide-binding</keyword>
<gene>
    <name evidence="6" type="ORF">Cpap_0944</name>
</gene>
<dbReference type="EMBL" id="ACXX02000015">
    <property type="protein sequence ID" value="EGD46331.1"/>
    <property type="molecule type" value="Genomic_DNA"/>
</dbReference>
<dbReference type="eggNOG" id="COG0212">
    <property type="taxonomic scope" value="Bacteria"/>
</dbReference>
<feature type="binding site" evidence="4">
    <location>
        <position position="55"/>
    </location>
    <ligand>
        <name>substrate</name>
    </ligand>
</feature>
<evidence type="ECO:0000313" key="6">
    <source>
        <dbReference type="EMBL" id="EGD46331.1"/>
    </source>
</evidence>
<dbReference type="Gene3D" id="3.40.50.10420">
    <property type="entry name" value="NagB/RpiA/CoA transferase-like"/>
    <property type="match status" value="1"/>
</dbReference>
<feature type="binding site" evidence="4">
    <location>
        <position position="50"/>
    </location>
    <ligand>
        <name>substrate</name>
    </ligand>
</feature>
<keyword evidence="7" id="KW-1185">Reference proteome</keyword>
<evidence type="ECO:0000256" key="3">
    <source>
        <dbReference type="ARBA" id="ARBA00022840"/>
    </source>
</evidence>
<keyword evidence="5" id="KW-0460">Magnesium</keyword>
<dbReference type="Pfam" id="PF01812">
    <property type="entry name" value="5-FTHF_cyc-lig"/>
    <property type="match status" value="1"/>
</dbReference>
<dbReference type="RefSeq" id="WP_004621741.1">
    <property type="nucleotide sequence ID" value="NZ_ACXX02000015.1"/>
</dbReference>
<dbReference type="AlphaFoldDB" id="F1TH91"/>
<feature type="binding site" evidence="4">
    <location>
        <begin position="135"/>
        <end position="143"/>
    </location>
    <ligand>
        <name>ATP</name>
        <dbReference type="ChEBI" id="CHEBI:30616"/>
    </ligand>
</feature>
<dbReference type="SUPFAM" id="SSF100950">
    <property type="entry name" value="NagB/RpiA/CoA transferase-like"/>
    <property type="match status" value="1"/>
</dbReference>
<accession>F1TH91</accession>
<evidence type="ECO:0000256" key="1">
    <source>
        <dbReference type="ARBA" id="ARBA00010638"/>
    </source>
</evidence>
<proteinExistence type="inferred from homology"/>
<dbReference type="InterPro" id="IPR024185">
    <property type="entry name" value="FTHF_cligase-like_sf"/>
</dbReference>
<evidence type="ECO:0000256" key="5">
    <source>
        <dbReference type="RuleBase" id="RU361279"/>
    </source>
</evidence>
<dbReference type="EC" id="6.3.3.2" evidence="5"/>
<evidence type="ECO:0000313" key="7">
    <source>
        <dbReference type="Proteomes" id="UP000003860"/>
    </source>
</evidence>
<dbReference type="GO" id="GO:0005524">
    <property type="term" value="F:ATP binding"/>
    <property type="evidence" value="ECO:0007669"/>
    <property type="project" value="UniProtKB-KW"/>
</dbReference>
<evidence type="ECO:0000256" key="2">
    <source>
        <dbReference type="ARBA" id="ARBA00022741"/>
    </source>
</evidence>
<reference evidence="6" key="2">
    <citation type="submission" date="2011-01" db="EMBL/GenBank/DDBJ databases">
        <title>The Non-contiguous Finished genome of Clostridium papyrosolvens.</title>
        <authorList>
            <person name="Lucas S."/>
            <person name="Copeland A."/>
            <person name="Lapidus A."/>
            <person name="Cheng J.-F."/>
            <person name="Goodwin L."/>
            <person name="Pitluck S."/>
            <person name="Misra M."/>
            <person name="Chertkov O."/>
            <person name="Detter J.C."/>
            <person name="Han C."/>
            <person name="Tapia R."/>
            <person name="Land M."/>
            <person name="Hauser L."/>
            <person name="Kyrpides N."/>
            <person name="Ivanova N."/>
            <person name="Pagani I."/>
            <person name="Mouttaki H."/>
            <person name="He Z."/>
            <person name="Zhou J."/>
            <person name="Hemme C.L."/>
            <person name="Woyke T."/>
        </authorList>
    </citation>
    <scope>NUCLEOTIDE SEQUENCE [LARGE SCALE GENOMIC DNA]</scope>
    <source>
        <strain evidence="6">DSM 2782</strain>
    </source>
</reference>
<dbReference type="GO" id="GO:0046872">
    <property type="term" value="F:metal ion binding"/>
    <property type="evidence" value="ECO:0007669"/>
    <property type="project" value="UniProtKB-KW"/>
</dbReference>
<dbReference type="InterPro" id="IPR002698">
    <property type="entry name" value="FTHF_cligase"/>
</dbReference>
<feature type="binding site" evidence="4">
    <location>
        <begin position="4"/>
        <end position="8"/>
    </location>
    <ligand>
        <name>ATP</name>
        <dbReference type="ChEBI" id="CHEBI:30616"/>
    </ligand>
</feature>
<comment type="caution">
    <text evidence="6">The sequence shown here is derived from an EMBL/GenBank/DDBJ whole genome shotgun (WGS) entry which is preliminary data.</text>
</comment>
<sequence length="188" mass="21129">MCKKNEMRKKYISFRDSMSSDSLLEKSSILAQRLNELDCVKNAETLMCYVSFGSEVYTHDIINNWLSQGKQVCVPRVVKTKGKSLEAVKISSLQELEPGTYGVLEPATGQNNTVSPDLIDVVIVPGCAFDLHRNRMGYGAGYYDRFLKLISDNCLKVGVAFDFQVMDEIPCDELDIPMDIIITEDKII</sequence>
<dbReference type="PANTHER" id="PTHR23407:SF1">
    <property type="entry name" value="5-FORMYLTETRAHYDROFOLATE CYCLO-LIGASE"/>
    <property type="match status" value="1"/>
</dbReference>
<dbReference type="GO" id="GO:0009396">
    <property type="term" value="P:folic acid-containing compound biosynthetic process"/>
    <property type="evidence" value="ECO:0007669"/>
    <property type="project" value="TreeGrafter"/>
</dbReference>
<dbReference type="PANTHER" id="PTHR23407">
    <property type="entry name" value="ATPASE INHIBITOR/5-FORMYLTETRAHYDROFOLATE CYCLO-LIGASE"/>
    <property type="match status" value="1"/>
</dbReference>
<comment type="catalytic activity">
    <reaction evidence="5">
        <text>(6S)-5-formyl-5,6,7,8-tetrahydrofolate + ATP = (6R)-5,10-methenyltetrahydrofolate + ADP + phosphate</text>
        <dbReference type="Rhea" id="RHEA:10488"/>
        <dbReference type="ChEBI" id="CHEBI:30616"/>
        <dbReference type="ChEBI" id="CHEBI:43474"/>
        <dbReference type="ChEBI" id="CHEBI:57455"/>
        <dbReference type="ChEBI" id="CHEBI:57457"/>
        <dbReference type="ChEBI" id="CHEBI:456216"/>
        <dbReference type="EC" id="6.3.3.2"/>
    </reaction>
</comment>
<dbReference type="InterPro" id="IPR037171">
    <property type="entry name" value="NagB/RpiA_transferase-like"/>
</dbReference>
<dbReference type="STRING" id="588581.Cpap_0944"/>
<dbReference type="GO" id="GO:0030272">
    <property type="term" value="F:5-formyltetrahydrofolate cyclo-ligase activity"/>
    <property type="evidence" value="ECO:0007669"/>
    <property type="project" value="UniProtKB-EC"/>
</dbReference>
<organism evidence="6 7">
    <name type="scientific">Ruminiclostridium papyrosolvens DSM 2782</name>
    <dbReference type="NCBI Taxonomy" id="588581"/>
    <lineage>
        <taxon>Bacteria</taxon>
        <taxon>Bacillati</taxon>
        <taxon>Bacillota</taxon>
        <taxon>Clostridia</taxon>
        <taxon>Eubacteriales</taxon>
        <taxon>Oscillospiraceae</taxon>
        <taxon>Ruminiclostridium</taxon>
    </lineage>
</organism>
<protein>
    <recommendedName>
        <fullName evidence="5">5-formyltetrahydrofolate cyclo-ligase</fullName>
        <ecNumber evidence="5">6.3.3.2</ecNumber>
    </recommendedName>
</protein>
<name>F1TH91_9FIRM</name>
<dbReference type="GO" id="GO:0035999">
    <property type="term" value="P:tetrahydrofolate interconversion"/>
    <property type="evidence" value="ECO:0007669"/>
    <property type="project" value="TreeGrafter"/>
</dbReference>
<reference evidence="6" key="1">
    <citation type="submission" date="2009-07" db="EMBL/GenBank/DDBJ databases">
        <authorList>
            <consortium name="US DOE Joint Genome Institute (JGI-PGF)"/>
            <person name="Lucas S."/>
            <person name="Copeland A."/>
            <person name="Lapidus A."/>
            <person name="Glavina del Rio T."/>
            <person name="Tice H."/>
            <person name="Bruce D."/>
            <person name="Goodwin L."/>
            <person name="Pitluck S."/>
            <person name="Larimer F."/>
            <person name="Land M.L."/>
            <person name="Mouttaki H."/>
            <person name="He Z."/>
            <person name="Zhou J."/>
            <person name="Hemme C.L."/>
        </authorList>
    </citation>
    <scope>NUCLEOTIDE SEQUENCE [LARGE SCALE GENOMIC DNA]</scope>
    <source>
        <strain evidence="6">DSM 2782</strain>
    </source>
</reference>
<dbReference type="PIRSF" id="PIRSF006806">
    <property type="entry name" value="FTHF_cligase"/>
    <property type="match status" value="1"/>
</dbReference>